<dbReference type="PANTHER" id="PTHR34477:SF1">
    <property type="entry name" value="UPF0213 PROTEIN YHBQ"/>
    <property type="match status" value="1"/>
</dbReference>
<organism evidence="3 4">
    <name type="scientific">Ruminococcus callidus ATCC 27760</name>
    <dbReference type="NCBI Taxonomy" id="411473"/>
    <lineage>
        <taxon>Bacteria</taxon>
        <taxon>Bacillati</taxon>
        <taxon>Bacillota</taxon>
        <taxon>Clostridia</taxon>
        <taxon>Eubacteriales</taxon>
        <taxon>Oscillospiraceae</taxon>
        <taxon>Ruminococcus</taxon>
    </lineage>
</organism>
<dbReference type="AlphaFoldDB" id="U2K644"/>
<gene>
    <name evidence="3" type="ORF">RUMCAL_03241</name>
</gene>
<dbReference type="STRING" id="411473.RUMCAL_03241"/>
<dbReference type="RefSeq" id="WP_021681470.1">
    <property type="nucleotide sequence ID" value="NZ_KI260354.1"/>
</dbReference>
<sequence length="113" mass="13090">MPYLIYVLHCTGDTLYTGITPDLRRRMRQHCGQLAGGAKYTRSHPPEELLQVWSTETRTAAARFEYAFKQLPRSQKLLLLESPEQWQTVLPELAEETYLPAEHLPLQSYLSRS</sequence>
<evidence type="ECO:0000256" key="1">
    <source>
        <dbReference type="ARBA" id="ARBA00007435"/>
    </source>
</evidence>
<dbReference type="SUPFAM" id="SSF82771">
    <property type="entry name" value="GIY-YIG endonuclease"/>
    <property type="match status" value="1"/>
</dbReference>
<dbReference type="CDD" id="cd10456">
    <property type="entry name" value="GIY-YIG_UPF0213"/>
    <property type="match status" value="1"/>
</dbReference>
<evidence type="ECO:0000313" key="3">
    <source>
        <dbReference type="EMBL" id="ERJ87747.1"/>
    </source>
</evidence>
<dbReference type="InterPro" id="IPR050190">
    <property type="entry name" value="UPF0213_domain"/>
</dbReference>
<dbReference type="EMBL" id="AWVF01000433">
    <property type="protein sequence ID" value="ERJ87747.1"/>
    <property type="molecule type" value="Genomic_DNA"/>
</dbReference>
<dbReference type="eggNOG" id="COG2827">
    <property type="taxonomic scope" value="Bacteria"/>
</dbReference>
<dbReference type="Proteomes" id="UP000016662">
    <property type="component" value="Unassembled WGS sequence"/>
</dbReference>
<comment type="caution">
    <text evidence="3">The sequence shown here is derived from an EMBL/GenBank/DDBJ whole genome shotgun (WGS) entry which is preliminary data.</text>
</comment>
<dbReference type="GeneID" id="93693268"/>
<dbReference type="InterPro" id="IPR035901">
    <property type="entry name" value="GIY-YIG_endonuc_sf"/>
</dbReference>
<dbReference type="Gene3D" id="3.40.1440.10">
    <property type="entry name" value="GIY-YIG endonuclease"/>
    <property type="match status" value="1"/>
</dbReference>
<protein>
    <submittedName>
        <fullName evidence="3">GIY-YIG catalytic domain protein</fullName>
    </submittedName>
</protein>
<feature type="domain" description="GIY-YIG" evidence="2">
    <location>
        <begin position="1"/>
        <end position="78"/>
    </location>
</feature>
<evidence type="ECO:0000313" key="4">
    <source>
        <dbReference type="Proteomes" id="UP000016662"/>
    </source>
</evidence>
<keyword evidence="4" id="KW-1185">Reference proteome</keyword>
<dbReference type="OrthoDB" id="9807770at2"/>
<name>U2K644_9FIRM</name>
<dbReference type="PROSITE" id="PS50164">
    <property type="entry name" value="GIY_YIG"/>
    <property type="match status" value="1"/>
</dbReference>
<evidence type="ECO:0000259" key="2">
    <source>
        <dbReference type="PROSITE" id="PS50164"/>
    </source>
</evidence>
<accession>U2K644</accession>
<reference evidence="3 4" key="1">
    <citation type="submission" date="2013-07" db="EMBL/GenBank/DDBJ databases">
        <authorList>
            <person name="Weinstock G."/>
            <person name="Sodergren E."/>
            <person name="Wylie T."/>
            <person name="Fulton L."/>
            <person name="Fulton R."/>
            <person name="Fronick C."/>
            <person name="O'Laughlin M."/>
            <person name="Godfrey J."/>
            <person name="Miner T."/>
            <person name="Herter B."/>
            <person name="Appelbaum E."/>
            <person name="Cordes M."/>
            <person name="Lek S."/>
            <person name="Wollam A."/>
            <person name="Pepin K.H."/>
            <person name="Palsikar V.B."/>
            <person name="Mitreva M."/>
            <person name="Wilson R.K."/>
        </authorList>
    </citation>
    <scope>NUCLEOTIDE SEQUENCE [LARGE SCALE GENOMIC DNA]</scope>
    <source>
        <strain evidence="3 4">ATCC 27760</strain>
    </source>
</reference>
<comment type="similarity">
    <text evidence="1">Belongs to the UPF0213 family.</text>
</comment>
<dbReference type="InterPro" id="IPR000305">
    <property type="entry name" value="GIY-YIG_endonuc"/>
</dbReference>
<dbReference type="PANTHER" id="PTHR34477">
    <property type="entry name" value="UPF0213 PROTEIN YHBQ"/>
    <property type="match status" value="1"/>
</dbReference>
<dbReference type="Pfam" id="PF01541">
    <property type="entry name" value="GIY-YIG"/>
    <property type="match status" value="1"/>
</dbReference>
<dbReference type="PATRIC" id="fig|411473.3.peg.2712"/>
<dbReference type="HOGENOM" id="CLU_135650_0_1_9"/>
<proteinExistence type="inferred from homology"/>